<sequence length="269" mass="27674">MTTTTTATAVAAPGRLGRAANLLREVGLVFAREISPELRVPIGLIIGMLQPLIFLVLFGPLLGGMPGLGDSHWQWFVPGILVMIGLFGSGAAGYNVIVEAGGGSLERVLVTPVSRAAMLIGRTLKEGLILLTQGVLITLVMAPFGLRLHPAGVTAGLALLVVVGIGIGSLSFALALAAKRTPSLFWAVQQFAQFPLLLSSGVLLPVEAGPSWLAAVSRVNPITYVVEAERALFAGDLTAPEVAYGALAAGAIAAVGLALGIRGMRRASL</sequence>
<feature type="transmembrane region" description="Helical" evidence="6">
    <location>
        <begin position="42"/>
        <end position="63"/>
    </location>
</feature>
<organism evidence="8 9">
    <name type="scientific">Thermopolyspora flexuosa</name>
    <dbReference type="NCBI Taxonomy" id="103836"/>
    <lineage>
        <taxon>Bacteria</taxon>
        <taxon>Bacillati</taxon>
        <taxon>Actinomycetota</taxon>
        <taxon>Actinomycetes</taxon>
        <taxon>Streptosporangiales</taxon>
        <taxon>Streptosporangiaceae</taxon>
        <taxon>Thermopolyspora</taxon>
    </lineage>
</organism>
<dbReference type="InterPro" id="IPR000412">
    <property type="entry name" value="ABC_2_transport"/>
</dbReference>
<feature type="transmembrane region" description="Helical" evidence="6">
    <location>
        <begin position="184"/>
        <end position="204"/>
    </location>
</feature>
<name>A0A543J0J8_9ACTN</name>
<dbReference type="Proteomes" id="UP000319213">
    <property type="component" value="Unassembled WGS sequence"/>
</dbReference>
<dbReference type="PROSITE" id="PS51012">
    <property type="entry name" value="ABC_TM2"/>
    <property type="match status" value="1"/>
</dbReference>
<protein>
    <recommendedName>
        <fullName evidence="6">Transport permease protein</fullName>
    </recommendedName>
</protein>
<dbReference type="InterPro" id="IPR047817">
    <property type="entry name" value="ABC2_TM_bact-type"/>
</dbReference>
<comment type="similarity">
    <text evidence="6">Belongs to the ABC-2 integral membrane protein family.</text>
</comment>
<dbReference type="RefSeq" id="WP_142260233.1">
    <property type="nucleotide sequence ID" value="NZ_BMPV01000001.1"/>
</dbReference>
<dbReference type="InterPro" id="IPR013525">
    <property type="entry name" value="ABC2_TM"/>
</dbReference>
<evidence type="ECO:0000313" key="9">
    <source>
        <dbReference type="Proteomes" id="UP000319213"/>
    </source>
</evidence>
<dbReference type="GO" id="GO:0140359">
    <property type="term" value="F:ABC-type transporter activity"/>
    <property type="evidence" value="ECO:0007669"/>
    <property type="project" value="InterPro"/>
</dbReference>
<keyword evidence="5" id="KW-0046">Antibiotic resistance</keyword>
<evidence type="ECO:0000313" key="8">
    <source>
        <dbReference type="EMBL" id="TQM76340.1"/>
    </source>
</evidence>
<keyword evidence="3 6" id="KW-1133">Transmembrane helix</keyword>
<keyword evidence="6" id="KW-1003">Cell membrane</keyword>
<dbReference type="PANTHER" id="PTHR43229">
    <property type="entry name" value="NODULATION PROTEIN J"/>
    <property type="match status" value="1"/>
</dbReference>
<reference evidence="8 9" key="1">
    <citation type="submission" date="2019-06" db="EMBL/GenBank/DDBJ databases">
        <title>Sequencing the genomes of 1000 actinobacteria strains.</title>
        <authorList>
            <person name="Klenk H.-P."/>
        </authorList>
    </citation>
    <scope>NUCLEOTIDE SEQUENCE [LARGE SCALE GENOMIC DNA]</scope>
    <source>
        <strain evidence="8 9">DSM 43186</strain>
    </source>
</reference>
<proteinExistence type="inferred from homology"/>
<comment type="caution">
    <text evidence="8">The sequence shown here is derived from an EMBL/GenBank/DDBJ whole genome shotgun (WGS) entry which is preliminary data.</text>
</comment>
<gene>
    <name evidence="8" type="ORF">FHX40_3073</name>
</gene>
<dbReference type="AlphaFoldDB" id="A0A543J0J8"/>
<comment type="subcellular location">
    <subcellularLocation>
        <location evidence="6">Cell membrane</location>
        <topology evidence="6">Multi-pass membrane protein</topology>
    </subcellularLocation>
    <subcellularLocation>
        <location evidence="1">Membrane</location>
        <topology evidence="1">Multi-pass membrane protein</topology>
    </subcellularLocation>
</comment>
<evidence type="ECO:0000256" key="4">
    <source>
        <dbReference type="ARBA" id="ARBA00023136"/>
    </source>
</evidence>
<dbReference type="GO" id="GO:0046677">
    <property type="term" value="P:response to antibiotic"/>
    <property type="evidence" value="ECO:0007669"/>
    <property type="project" value="UniProtKB-KW"/>
</dbReference>
<keyword evidence="6" id="KW-0813">Transport</keyword>
<accession>A0A543J0J8</accession>
<feature type="domain" description="ABC transmembrane type-2" evidence="7">
    <location>
        <begin position="42"/>
        <end position="267"/>
    </location>
</feature>
<evidence type="ECO:0000256" key="5">
    <source>
        <dbReference type="ARBA" id="ARBA00023251"/>
    </source>
</evidence>
<feature type="transmembrane region" description="Helical" evidence="6">
    <location>
        <begin position="128"/>
        <end position="146"/>
    </location>
</feature>
<dbReference type="PANTHER" id="PTHR43229:SF2">
    <property type="entry name" value="NODULATION PROTEIN J"/>
    <property type="match status" value="1"/>
</dbReference>
<dbReference type="PIRSF" id="PIRSF006648">
    <property type="entry name" value="DrrB"/>
    <property type="match status" value="1"/>
</dbReference>
<keyword evidence="2 6" id="KW-0812">Transmembrane</keyword>
<dbReference type="GO" id="GO:0043190">
    <property type="term" value="C:ATP-binding cassette (ABC) transporter complex"/>
    <property type="evidence" value="ECO:0007669"/>
    <property type="project" value="InterPro"/>
</dbReference>
<evidence type="ECO:0000259" key="7">
    <source>
        <dbReference type="PROSITE" id="PS51012"/>
    </source>
</evidence>
<keyword evidence="9" id="KW-1185">Reference proteome</keyword>
<dbReference type="InterPro" id="IPR051784">
    <property type="entry name" value="Nod_factor_ABC_transporter"/>
</dbReference>
<dbReference type="EMBL" id="VFPQ01000001">
    <property type="protein sequence ID" value="TQM76340.1"/>
    <property type="molecule type" value="Genomic_DNA"/>
</dbReference>
<evidence type="ECO:0000256" key="2">
    <source>
        <dbReference type="ARBA" id="ARBA00022692"/>
    </source>
</evidence>
<feature type="transmembrane region" description="Helical" evidence="6">
    <location>
        <begin position="75"/>
        <end position="97"/>
    </location>
</feature>
<evidence type="ECO:0000256" key="6">
    <source>
        <dbReference type="RuleBase" id="RU361157"/>
    </source>
</evidence>
<dbReference type="Pfam" id="PF01061">
    <property type="entry name" value="ABC2_membrane"/>
    <property type="match status" value="1"/>
</dbReference>
<feature type="transmembrane region" description="Helical" evidence="6">
    <location>
        <begin position="242"/>
        <end position="261"/>
    </location>
</feature>
<feature type="transmembrane region" description="Helical" evidence="6">
    <location>
        <begin position="152"/>
        <end position="177"/>
    </location>
</feature>
<dbReference type="OrthoDB" id="9255971at2"/>
<keyword evidence="4 6" id="KW-0472">Membrane</keyword>
<evidence type="ECO:0000256" key="1">
    <source>
        <dbReference type="ARBA" id="ARBA00004141"/>
    </source>
</evidence>
<evidence type="ECO:0000256" key="3">
    <source>
        <dbReference type="ARBA" id="ARBA00022989"/>
    </source>
</evidence>